<dbReference type="PANTHER" id="PTHR23294">
    <property type="entry name" value="ET TRANSLATION PRODUCT-RELATED"/>
    <property type="match status" value="1"/>
</dbReference>
<accession>A0AAD9FTW6</accession>
<dbReference type="AlphaFoldDB" id="A0AAD9FTW6"/>
<feature type="transmembrane region" description="Helical" evidence="5">
    <location>
        <begin position="182"/>
        <end position="201"/>
    </location>
</feature>
<dbReference type="SUPFAM" id="SSF103473">
    <property type="entry name" value="MFS general substrate transporter"/>
    <property type="match status" value="1"/>
</dbReference>
<reference evidence="6" key="1">
    <citation type="submission" date="2023-02" db="EMBL/GenBank/DDBJ databases">
        <title>Identification and recombinant expression of a fungal hydrolase from Papiliotrema laurentii that hydrolyzes apple cutin and clears colloidal polyester polyurethane.</title>
        <authorList>
            <consortium name="DOE Joint Genome Institute"/>
            <person name="Roman V.A."/>
            <person name="Bojanowski C."/>
            <person name="Crable B.R."/>
            <person name="Wagner D.N."/>
            <person name="Hung C.S."/>
            <person name="Nadeau L.J."/>
            <person name="Schratz L."/>
            <person name="Haridas S."/>
            <person name="Pangilinan J."/>
            <person name="Lipzen A."/>
            <person name="Na H."/>
            <person name="Yan M."/>
            <person name="Ng V."/>
            <person name="Grigoriev I.V."/>
            <person name="Spatafora J.W."/>
            <person name="Barlow D."/>
            <person name="Biffinger J."/>
            <person name="Kelley-Loughnane N."/>
            <person name="Varaljay V.A."/>
            <person name="Crookes-Goodson W.J."/>
        </authorList>
    </citation>
    <scope>NUCLEOTIDE SEQUENCE</scope>
    <source>
        <strain evidence="6">5307AH</strain>
    </source>
</reference>
<evidence type="ECO:0000256" key="2">
    <source>
        <dbReference type="ARBA" id="ARBA00022692"/>
    </source>
</evidence>
<keyword evidence="2 5" id="KW-0812">Transmembrane</keyword>
<feature type="transmembrane region" description="Helical" evidence="5">
    <location>
        <begin position="213"/>
        <end position="233"/>
    </location>
</feature>
<dbReference type="InterPro" id="IPR036259">
    <property type="entry name" value="MFS_trans_sf"/>
</dbReference>
<dbReference type="Proteomes" id="UP001182556">
    <property type="component" value="Unassembled WGS sequence"/>
</dbReference>
<protein>
    <submittedName>
        <fullName evidence="6">Major facilitator superfamily domain-containing protein</fullName>
    </submittedName>
</protein>
<organism evidence="6 7">
    <name type="scientific">Papiliotrema laurentii</name>
    <name type="common">Cryptococcus laurentii</name>
    <dbReference type="NCBI Taxonomy" id="5418"/>
    <lineage>
        <taxon>Eukaryota</taxon>
        <taxon>Fungi</taxon>
        <taxon>Dikarya</taxon>
        <taxon>Basidiomycota</taxon>
        <taxon>Agaricomycotina</taxon>
        <taxon>Tremellomycetes</taxon>
        <taxon>Tremellales</taxon>
        <taxon>Rhynchogastremaceae</taxon>
        <taxon>Papiliotrema</taxon>
    </lineage>
</organism>
<dbReference type="GO" id="GO:0016020">
    <property type="term" value="C:membrane"/>
    <property type="evidence" value="ECO:0007669"/>
    <property type="project" value="UniProtKB-SubCell"/>
</dbReference>
<dbReference type="PANTHER" id="PTHR23294:SF19">
    <property type="entry name" value="DUF895 DOMAIN MEMBRANE PROTEIN-RELATED"/>
    <property type="match status" value="1"/>
</dbReference>
<dbReference type="EMBL" id="JAODAN010000003">
    <property type="protein sequence ID" value="KAK1925962.1"/>
    <property type="molecule type" value="Genomic_DNA"/>
</dbReference>
<feature type="transmembrane region" description="Helical" evidence="5">
    <location>
        <begin position="380"/>
        <end position="401"/>
    </location>
</feature>
<feature type="transmembrane region" description="Helical" evidence="5">
    <location>
        <begin position="86"/>
        <end position="105"/>
    </location>
</feature>
<feature type="transmembrane region" description="Helical" evidence="5">
    <location>
        <begin position="445"/>
        <end position="466"/>
    </location>
</feature>
<name>A0AAD9FTW6_PAPLA</name>
<feature type="transmembrane region" description="Helical" evidence="5">
    <location>
        <begin position="117"/>
        <end position="135"/>
    </location>
</feature>
<evidence type="ECO:0000256" key="1">
    <source>
        <dbReference type="ARBA" id="ARBA00004141"/>
    </source>
</evidence>
<sequence>MARPAQHDDKQDYKEPEVIVGTVDVEYEEEQAPLDVDEEYLSAPKGIKFYRSVLFQMILFGALSFVGPAMQDAINNLGGGGLSSPYLANLATALSYVMSTLMTFVGGPIINKIGIKWACMVAAVFMPLGGAGYYVRARYKIDSFLLAARAIGGFTNGFLYVGETAAMMSYPDMNERGRYLGIWSAMRNSGSVVGGAINFVTNHKDSGHGGIAWSTYLIFIGFECTGVVWAGLLSQTRKVRRSNGVRVPASENVSWLKEFRALGKHLMSKRVWLMTIPAMYSFFYGGVCGTYLSLNFSVRSRALSSLIMPSVTIVMVVTYGLVLDNHRLSQKKRAWIAFLAWAVPQSAAFIWMAVNDNNYWKNGHPALDYTLSRSEWAKGYFPYLIIFSTGYWCQLSIYWILGTFSTDVKSASRTGGLFRSAETIGQAISYGINSRQTASGRNIPLYVNIALLVITMPCMIGLIRLVPLKPKNHDDVAEGVVEPVKVVE</sequence>
<feature type="transmembrane region" description="Helical" evidence="5">
    <location>
        <begin position="49"/>
        <end position="66"/>
    </location>
</feature>
<feature type="transmembrane region" description="Helical" evidence="5">
    <location>
        <begin position="141"/>
        <end position="161"/>
    </location>
</feature>
<feature type="transmembrane region" description="Helical" evidence="5">
    <location>
        <begin position="271"/>
        <end position="294"/>
    </location>
</feature>
<feature type="transmembrane region" description="Helical" evidence="5">
    <location>
        <begin position="335"/>
        <end position="354"/>
    </location>
</feature>
<feature type="transmembrane region" description="Helical" evidence="5">
    <location>
        <begin position="306"/>
        <end position="323"/>
    </location>
</feature>
<evidence type="ECO:0000256" key="4">
    <source>
        <dbReference type="ARBA" id="ARBA00023136"/>
    </source>
</evidence>
<evidence type="ECO:0000256" key="5">
    <source>
        <dbReference type="SAM" id="Phobius"/>
    </source>
</evidence>
<evidence type="ECO:0000313" key="6">
    <source>
        <dbReference type="EMBL" id="KAK1925962.1"/>
    </source>
</evidence>
<proteinExistence type="predicted"/>
<keyword evidence="4 5" id="KW-0472">Membrane</keyword>
<dbReference type="InterPro" id="IPR051617">
    <property type="entry name" value="UNC-93-like_regulator"/>
</dbReference>
<comment type="subcellular location">
    <subcellularLocation>
        <location evidence="1">Membrane</location>
        <topology evidence="1">Multi-pass membrane protein</topology>
    </subcellularLocation>
</comment>
<keyword evidence="7" id="KW-1185">Reference proteome</keyword>
<keyword evidence="3 5" id="KW-1133">Transmembrane helix</keyword>
<dbReference type="Gene3D" id="1.20.1250.20">
    <property type="entry name" value="MFS general substrate transporter like domains"/>
    <property type="match status" value="1"/>
</dbReference>
<dbReference type="Pfam" id="PF07690">
    <property type="entry name" value="MFS_1"/>
    <property type="match status" value="1"/>
</dbReference>
<comment type="caution">
    <text evidence="6">The sequence shown here is derived from an EMBL/GenBank/DDBJ whole genome shotgun (WGS) entry which is preliminary data.</text>
</comment>
<gene>
    <name evidence="6" type="ORF">DB88DRAFT_221175</name>
</gene>
<evidence type="ECO:0000313" key="7">
    <source>
        <dbReference type="Proteomes" id="UP001182556"/>
    </source>
</evidence>
<dbReference type="InterPro" id="IPR011701">
    <property type="entry name" value="MFS"/>
</dbReference>
<evidence type="ECO:0000256" key="3">
    <source>
        <dbReference type="ARBA" id="ARBA00022989"/>
    </source>
</evidence>
<dbReference type="GO" id="GO:0022857">
    <property type="term" value="F:transmembrane transporter activity"/>
    <property type="evidence" value="ECO:0007669"/>
    <property type="project" value="InterPro"/>
</dbReference>